<reference evidence="2 3" key="1">
    <citation type="submission" date="2019-03" db="EMBL/GenBank/DDBJ databases">
        <title>Draft genome sequences of novel Actinobacteria.</title>
        <authorList>
            <person name="Sahin N."/>
            <person name="Ay H."/>
            <person name="Saygin H."/>
        </authorList>
    </citation>
    <scope>NUCLEOTIDE SEQUENCE [LARGE SCALE GENOMIC DNA]</scope>
    <source>
        <strain evidence="2 3">CH32</strain>
    </source>
</reference>
<evidence type="ECO:0000313" key="2">
    <source>
        <dbReference type="EMBL" id="TDD47820.1"/>
    </source>
</evidence>
<dbReference type="RefSeq" id="WP_132613398.1">
    <property type="nucleotide sequence ID" value="NZ_SMKQ01000042.1"/>
</dbReference>
<protein>
    <submittedName>
        <fullName evidence="2">Histidine phosphatase family protein</fullName>
    </submittedName>
</protein>
<dbReference type="Proteomes" id="UP000295302">
    <property type="component" value="Unassembled WGS sequence"/>
</dbReference>
<feature type="region of interest" description="Disordered" evidence="1">
    <location>
        <begin position="1"/>
        <end position="30"/>
    </location>
</feature>
<dbReference type="AlphaFoldDB" id="A0A4R4YSZ1"/>
<proteinExistence type="predicted"/>
<keyword evidence="3" id="KW-1185">Reference proteome</keyword>
<evidence type="ECO:0000313" key="3">
    <source>
        <dbReference type="Proteomes" id="UP000295302"/>
    </source>
</evidence>
<comment type="caution">
    <text evidence="2">The sequence shown here is derived from an EMBL/GenBank/DDBJ whole genome shotgun (WGS) entry which is preliminary data.</text>
</comment>
<gene>
    <name evidence="2" type="ORF">E1286_16475</name>
</gene>
<dbReference type="EMBL" id="SMKQ01000042">
    <property type="protein sequence ID" value="TDD47820.1"/>
    <property type="molecule type" value="Genomic_DNA"/>
</dbReference>
<dbReference type="Gene3D" id="3.40.50.1240">
    <property type="entry name" value="Phosphoglycerate mutase-like"/>
    <property type="match status" value="1"/>
</dbReference>
<accession>A0A4R4YSZ1</accession>
<dbReference type="Pfam" id="PF00300">
    <property type="entry name" value="His_Phos_1"/>
    <property type="match status" value="1"/>
</dbReference>
<name>A0A4R4YSZ1_9ACTN</name>
<dbReference type="InterPro" id="IPR013078">
    <property type="entry name" value="His_Pase_superF_clade-1"/>
</dbReference>
<dbReference type="OrthoDB" id="7502553at2"/>
<dbReference type="SUPFAM" id="SSF53254">
    <property type="entry name" value="Phosphoglycerate mutase-like"/>
    <property type="match status" value="1"/>
</dbReference>
<dbReference type="InterPro" id="IPR029033">
    <property type="entry name" value="His_PPase_superfam"/>
</dbReference>
<evidence type="ECO:0000256" key="1">
    <source>
        <dbReference type="SAM" id="MobiDB-lite"/>
    </source>
</evidence>
<organism evidence="2 3">
    <name type="scientific">Nonomuraea terrae</name>
    <dbReference type="NCBI Taxonomy" id="2530383"/>
    <lineage>
        <taxon>Bacteria</taxon>
        <taxon>Bacillati</taxon>
        <taxon>Actinomycetota</taxon>
        <taxon>Actinomycetes</taxon>
        <taxon>Streptosporangiales</taxon>
        <taxon>Streptosporangiaceae</taxon>
        <taxon>Nonomuraea</taxon>
    </lineage>
</organism>
<sequence>MLFVRHAGTPGMRAARFPANEDPDPSSLSRAPALRADRVWSAPSTAAVRTAVAMGLEPVVADVLAEADCGRWRGLAYAEVAEREPEALARWLSDPHATPHGGESLAALAARVAGWLEGMRAEPSGVVVCDVGVIRAALGHALGLPPLAAARFDLAPLSTTELTATRDGWRVAHVNRKVPS</sequence>